<accession>A0A834P1Q3</accession>
<proteinExistence type="predicted"/>
<dbReference type="AlphaFoldDB" id="A0A834P1Q3"/>
<keyword evidence="2" id="KW-1185">Reference proteome</keyword>
<sequence>MSLKAKEKKDSSPRFAVYVVYNYFISNDPRSTGSGGDDVGWGWIRKGLEMVVCGPLEKKERHVDKRKRQALDVFVPRVSLEEFEVATIQTGYGNAECHLLI</sequence>
<evidence type="ECO:0000313" key="2">
    <source>
        <dbReference type="Proteomes" id="UP000600918"/>
    </source>
</evidence>
<reference evidence="1" key="1">
    <citation type="journal article" date="2020" name="G3 (Bethesda)">
        <title>High-Quality Assemblies for Three Invasive Social Wasps from the &lt;i&gt;Vespula&lt;/i&gt; Genus.</title>
        <authorList>
            <person name="Harrop T.W.R."/>
            <person name="Guhlin J."/>
            <person name="McLaughlin G.M."/>
            <person name="Permina E."/>
            <person name="Stockwell P."/>
            <person name="Gilligan J."/>
            <person name="Le Lec M.F."/>
            <person name="Gruber M.A.M."/>
            <person name="Quinn O."/>
            <person name="Lovegrove M."/>
            <person name="Duncan E.J."/>
            <person name="Remnant E.J."/>
            <person name="Van Eeckhoven J."/>
            <person name="Graham B."/>
            <person name="Knapp R.A."/>
            <person name="Langford K.W."/>
            <person name="Kronenberg Z."/>
            <person name="Press M.O."/>
            <person name="Eacker S.M."/>
            <person name="Wilson-Rankin E.E."/>
            <person name="Purcell J."/>
            <person name="Lester P.J."/>
            <person name="Dearden P.K."/>
        </authorList>
    </citation>
    <scope>NUCLEOTIDE SEQUENCE</scope>
    <source>
        <strain evidence="1">Volc-1</strain>
    </source>
</reference>
<evidence type="ECO:0000313" key="1">
    <source>
        <dbReference type="EMBL" id="KAF7425220.1"/>
    </source>
</evidence>
<dbReference type="EMBL" id="JACSDY010000006">
    <property type="protein sequence ID" value="KAF7425220.1"/>
    <property type="molecule type" value="Genomic_DNA"/>
</dbReference>
<comment type="caution">
    <text evidence="1">The sequence shown here is derived from an EMBL/GenBank/DDBJ whole genome shotgun (WGS) entry which is preliminary data.</text>
</comment>
<organism evidence="1 2">
    <name type="scientific">Vespula pensylvanica</name>
    <name type="common">Western yellow jacket</name>
    <name type="synonym">Wasp</name>
    <dbReference type="NCBI Taxonomy" id="30213"/>
    <lineage>
        <taxon>Eukaryota</taxon>
        <taxon>Metazoa</taxon>
        <taxon>Ecdysozoa</taxon>
        <taxon>Arthropoda</taxon>
        <taxon>Hexapoda</taxon>
        <taxon>Insecta</taxon>
        <taxon>Pterygota</taxon>
        <taxon>Neoptera</taxon>
        <taxon>Endopterygota</taxon>
        <taxon>Hymenoptera</taxon>
        <taxon>Apocrita</taxon>
        <taxon>Aculeata</taxon>
        <taxon>Vespoidea</taxon>
        <taxon>Vespidae</taxon>
        <taxon>Vespinae</taxon>
        <taxon>Vespula</taxon>
    </lineage>
</organism>
<protein>
    <submittedName>
        <fullName evidence="1">Uncharacterized protein</fullName>
    </submittedName>
</protein>
<gene>
    <name evidence="1" type="ORF">H0235_007658</name>
</gene>
<dbReference type="Proteomes" id="UP000600918">
    <property type="component" value="Unassembled WGS sequence"/>
</dbReference>
<name>A0A834P1Q3_VESPE</name>